<keyword evidence="3" id="KW-1185">Reference proteome</keyword>
<dbReference type="RefSeq" id="WP_218089903.1">
    <property type="nucleotide sequence ID" value="NZ_CAJVAS010000001.1"/>
</dbReference>
<dbReference type="CDD" id="cd00229">
    <property type="entry name" value="SGNH_hydrolase"/>
    <property type="match status" value="1"/>
</dbReference>
<name>A0A916JR73_9BACL</name>
<evidence type="ECO:0000313" key="3">
    <source>
        <dbReference type="Proteomes" id="UP000693672"/>
    </source>
</evidence>
<dbReference type="EMBL" id="CAJVAS010000001">
    <property type="protein sequence ID" value="CAG7596013.1"/>
    <property type="molecule type" value="Genomic_DNA"/>
</dbReference>
<feature type="domain" description="SGNH hydrolase-type esterase" evidence="1">
    <location>
        <begin position="53"/>
        <end position="219"/>
    </location>
</feature>
<dbReference type="InterPro" id="IPR013830">
    <property type="entry name" value="SGNH_hydro"/>
</dbReference>
<accession>A0A916JR73</accession>
<protein>
    <recommendedName>
        <fullName evidence="1">SGNH hydrolase-type esterase domain-containing protein</fullName>
    </recommendedName>
</protein>
<evidence type="ECO:0000313" key="2">
    <source>
        <dbReference type="EMBL" id="CAG7596013.1"/>
    </source>
</evidence>
<comment type="caution">
    <text evidence="2">The sequence shown here is derived from an EMBL/GenBank/DDBJ whole genome shotgun (WGS) entry which is preliminary data.</text>
</comment>
<gene>
    <name evidence="2" type="ORF">PAESOLCIP111_00065</name>
</gene>
<reference evidence="2" key="1">
    <citation type="submission" date="2021-06" db="EMBL/GenBank/DDBJ databases">
        <authorList>
            <person name="Criscuolo A."/>
        </authorList>
    </citation>
    <scope>NUCLEOTIDE SEQUENCE</scope>
    <source>
        <strain evidence="2">CIP111600</strain>
    </source>
</reference>
<evidence type="ECO:0000259" key="1">
    <source>
        <dbReference type="Pfam" id="PF13472"/>
    </source>
</evidence>
<dbReference type="Proteomes" id="UP000693672">
    <property type="component" value="Unassembled WGS sequence"/>
</dbReference>
<dbReference type="AlphaFoldDB" id="A0A916JR73"/>
<sequence>MNEEASASPKTPETACIYSSREAWEAALNVKQKDRPEFQYVDIDPSLDSVLLIGDSISMGYTVTVRQALAGRANVCRIPVNGGDSARGLQWLDRWVGSIPWRVIHFNWGLHDLKYLRDGELDFAGQLVSTPEQYETQLRKLAARLQQTGATLIWAATTPVPEGAGGRVPGSELTYNERAAKVMHELGIAVNDLHAHIAERLDGNQLPRNVHFTDGGYALLGAKVTEVIAREL</sequence>
<organism evidence="2 3">
    <name type="scientific">Paenibacillus solanacearum</name>
    <dbReference type="NCBI Taxonomy" id="2048548"/>
    <lineage>
        <taxon>Bacteria</taxon>
        <taxon>Bacillati</taxon>
        <taxon>Bacillota</taxon>
        <taxon>Bacilli</taxon>
        <taxon>Bacillales</taxon>
        <taxon>Paenibacillaceae</taxon>
        <taxon>Paenibacillus</taxon>
    </lineage>
</organism>
<proteinExistence type="predicted"/>
<dbReference type="Pfam" id="PF13472">
    <property type="entry name" value="Lipase_GDSL_2"/>
    <property type="match status" value="1"/>
</dbReference>